<evidence type="ECO:0000313" key="10">
    <source>
        <dbReference type="Proteomes" id="UP000095544"/>
    </source>
</evidence>
<gene>
    <name evidence="9" type="primary">siaT_2</name>
    <name evidence="9" type="ORF">ERS852491_01598</name>
</gene>
<dbReference type="InterPro" id="IPR004681">
    <property type="entry name" value="TRAP_DctM"/>
</dbReference>
<dbReference type="PANTHER" id="PTHR33362">
    <property type="entry name" value="SIALIC ACID TRAP TRANSPORTER PERMEASE PROTEIN SIAT-RELATED"/>
    <property type="match status" value="1"/>
</dbReference>
<sequence length="428" mass="45182">MSLSLLIMIICFLLLMVIGLPIAYNLIVTTLVYTMVAGFDPIQMAIKMYGGMNSFSFLAVPFFVLTGQLMLRGGLLERLIKFVNAWFGRFKGAIAIVTIGASLLMGSIVGLAVASAASLGAFLIPMMKKEGYSAPFSAAVMSSASLLGPIMPPSVLMILYCTAVGKTSITGIFMAAVTPAILIALLQCMVAHRVAKKRDYASYGKTTLSEKMHATKSAIPALVLPVIILGGIFSGIFSITEASGVAVVYSAILAFFVNKSVKLKDIPDMIIEAASTSGLVLILAGAGTAMAWGIANERVMDMLIGPMSALPPWVFLLIVNIVMLICGMFMDDYASTVILAPIIGPIAWALGINPLHIGVVFCVNLVVGLATPPFGITLFVTSPVAGVKLEETARESLPFLAVTIGVLLLITFVPQVALWLPSLMGYTG</sequence>
<dbReference type="Pfam" id="PF06808">
    <property type="entry name" value="DctM"/>
    <property type="match status" value="1"/>
</dbReference>
<keyword evidence="3" id="KW-0997">Cell inner membrane</keyword>
<evidence type="ECO:0000313" key="9">
    <source>
        <dbReference type="EMBL" id="CUO21932.1"/>
    </source>
</evidence>
<dbReference type="RefSeq" id="WP_070102362.1">
    <property type="nucleotide sequence ID" value="NZ_CABKUE010000009.1"/>
</dbReference>
<dbReference type="InterPro" id="IPR010656">
    <property type="entry name" value="DctM"/>
</dbReference>
<keyword evidence="6 7" id="KW-0472">Membrane</keyword>
<feature type="transmembrane region" description="Helical" evidence="7">
    <location>
        <begin position="273"/>
        <end position="295"/>
    </location>
</feature>
<dbReference type="GO" id="GO:0005886">
    <property type="term" value="C:plasma membrane"/>
    <property type="evidence" value="ECO:0007669"/>
    <property type="project" value="UniProtKB-SubCell"/>
</dbReference>
<keyword evidence="5 7" id="KW-1133">Transmembrane helix</keyword>
<feature type="transmembrane region" description="Helical" evidence="7">
    <location>
        <begin position="136"/>
        <end position="160"/>
    </location>
</feature>
<dbReference type="PIRSF" id="PIRSF006066">
    <property type="entry name" value="HI0050"/>
    <property type="match status" value="1"/>
</dbReference>
<organism evidence="9 10">
    <name type="scientific">Faecalicatena contorta</name>
    <dbReference type="NCBI Taxonomy" id="39482"/>
    <lineage>
        <taxon>Bacteria</taxon>
        <taxon>Bacillati</taxon>
        <taxon>Bacillota</taxon>
        <taxon>Clostridia</taxon>
        <taxon>Lachnospirales</taxon>
        <taxon>Lachnospiraceae</taxon>
        <taxon>Faecalicatena</taxon>
    </lineage>
</organism>
<feature type="domain" description="TRAP C4-dicarboxylate transport system permease DctM subunit" evidence="8">
    <location>
        <begin position="9"/>
        <end position="415"/>
    </location>
</feature>
<feature type="transmembrane region" description="Helical" evidence="7">
    <location>
        <begin position="172"/>
        <end position="191"/>
    </location>
</feature>
<dbReference type="Proteomes" id="UP000095544">
    <property type="component" value="Unassembled WGS sequence"/>
</dbReference>
<keyword evidence="2" id="KW-1003">Cell membrane</keyword>
<evidence type="ECO:0000256" key="6">
    <source>
        <dbReference type="ARBA" id="ARBA00023136"/>
    </source>
</evidence>
<dbReference type="OrthoDB" id="9785600at2"/>
<feature type="transmembrane region" description="Helical" evidence="7">
    <location>
        <begin position="397"/>
        <end position="420"/>
    </location>
</feature>
<name>A0A174D853_9FIRM</name>
<evidence type="ECO:0000256" key="4">
    <source>
        <dbReference type="ARBA" id="ARBA00022692"/>
    </source>
</evidence>
<evidence type="ECO:0000256" key="1">
    <source>
        <dbReference type="ARBA" id="ARBA00004429"/>
    </source>
</evidence>
<keyword evidence="4 7" id="KW-0812">Transmembrane</keyword>
<feature type="transmembrane region" description="Helical" evidence="7">
    <location>
        <begin position="243"/>
        <end position="261"/>
    </location>
</feature>
<feature type="transmembrane region" description="Helical" evidence="7">
    <location>
        <begin position="357"/>
        <end position="385"/>
    </location>
</feature>
<evidence type="ECO:0000256" key="2">
    <source>
        <dbReference type="ARBA" id="ARBA00022475"/>
    </source>
</evidence>
<accession>A0A174D853</accession>
<comment type="subcellular location">
    <subcellularLocation>
        <location evidence="1">Cell inner membrane</location>
        <topology evidence="1">Multi-pass membrane protein</topology>
    </subcellularLocation>
</comment>
<dbReference type="GO" id="GO:0022857">
    <property type="term" value="F:transmembrane transporter activity"/>
    <property type="evidence" value="ECO:0007669"/>
    <property type="project" value="TreeGrafter"/>
</dbReference>
<protein>
    <submittedName>
        <fullName evidence="9">Neu5Ac permease</fullName>
    </submittedName>
</protein>
<evidence type="ECO:0000256" key="7">
    <source>
        <dbReference type="SAM" id="Phobius"/>
    </source>
</evidence>
<feature type="transmembrane region" description="Helical" evidence="7">
    <location>
        <begin position="307"/>
        <end position="326"/>
    </location>
</feature>
<dbReference type="NCBIfam" id="TIGR00786">
    <property type="entry name" value="dctM"/>
    <property type="match status" value="1"/>
</dbReference>
<proteinExistence type="predicted"/>
<dbReference type="PANTHER" id="PTHR33362:SF3">
    <property type="entry name" value="SIALIC ACID TRAP TRANSPORTER PERMEASE PROTEIN SIAT"/>
    <property type="match status" value="1"/>
</dbReference>
<reference evidence="9 10" key="1">
    <citation type="submission" date="2015-09" db="EMBL/GenBank/DDBJ databases">
        <authorList>
            <consortium name="Pathogen Informatics"/>
        </authorList>
    </citation>
    <scope>NUCLEOTIDE SEQUENCE [LARGE SCALE GENOMIC DNA]</scope>
    <source>
        <strain evidence="9 10">2789STDY5834876</strain>
    </source>
</reference>
<feature type="transmembrane region" description="Helical" evidence="7">
    <location>
        <begin position="218"/>
        <end position="237"/>
    </location>
</feature>
<feature type="transmembrane region" description="Helical" evidence="7">
    <location>
        <begin position="6"/>
        <end position="33"/>
    </location>
</feature>
<feature type="transmembrane region" description="Helical" evidence="7">
    <location>
        <begin position="93"/>
        <end position="124"/>
    </location>
</feature>
<evidence type="ECO:0000256" key="5">
    <source>
        <dbReference type="ARBA" id="ARBA00022989"/>
    </source>
</evidence>
<dbReference type="EMBL" id="CYZU01000011">
    <property type="protein sequence ID" value="CUO21932.1"/>
    <property type="molecule type" value="Genomic_DNA"/>
</dbReference>
<evidence type="ECO:0000256" key="3">
    <source>
        <dbReference type="ARBA" id="ARBA00022519"/>
    </source>
</evidence>
<feature type="transmembrane region" description="Helical" evidence="7">
    <location>
        <begin position="333"/>
        <end position="351"/>
    </location>
</feature>
<evidence type="ECO:0000259" key="8">
    <source>
        <dbReference type="Pfam" id="PF06808"/>
    </source>
</evidence>
<dbReference type="STRING" id="39482.ERS852491_01598"/>
<dbReference type="AlphaFoldDB" id="A0A174D853"/>
<feature type="transmembrane region" description="Helical" evidence="7">
    <location>
        <begin position="54"/>
        <end position="73"/>
    </location>
</feature>